<dbReference type="PROSITE" id="PS00197">
    <property type="entry name" value="2FE2S_FER_1"/>
    <property type="match status" value="1"/>
</dbReference>
<dbReference type="PANTHER" id="PTHR11908:SF132">
    <property type="entry name" value="ALDEHYDE OXIDASE 1-RELATED"/>
    <property type="match status" value="1"/>
</dbReference>
<dbReference type="PANTHER" id="PTHR11908">
    <property type="entry name" value="XANTHINE DEHYDROGENASE"/>
    <property type="match status" value="1"/>
</dbReference>
<keyword evidence="7" id="KW-0285">Flavoprotein</keyword>
<proteinExistence type="inferred from homology"/>
<dbReference type="STRING" id="471704.A0A151JAA3"/>
<dbReference type="SUPFAM" id="SSF54665">
    <property type="entry name" value="CO dehydrogenase molybdoprotein N-domain-like"/>
    <property type="match status" value="1"/>
</dbReference>
<evidence type="ECO:0000256" key="15">
    <source>
        <dbReference type="ARBA" id="ARBA00034078"/>
    </source>
</evidence>
<evidence type="ECO:0000256" key="13">
    <source>
        <dbReference type="ARBA" id="ARBA00023014"/>
    </source>
</evidence>
<keyword evidence="14" id="KW-0576">Peroxisome</keyword>
<feature type="domain" description="FAD-binding PCMH-type" evidence="16">
    <location>
        <begin position="584"/>
        <end position="764"/>
    </location>
</feature>
<evidence type="ECO:0000256" key="6">
    <source>
        <dbReference type="ARBA" id="ARBA00022505"/>
    </source>
</evidence>
<dbReference type="InterPro" id="IPR046867">
    <property type="entry name" value="AldOxase/xan_DH_MoCoBD2"/>
</dbReference>
<comment type="subcellular location">
    <subcellularLocation>
        <location evidence="3">Peroxisome</location>
    </subcellularLocation>
</comment>
<keyword evidence="13" id="KW-0411">Iron-sulfur</keyword>
<keyword evidence="8" id="KW-0001">2Fe-2S</keyword>
<name>A0A151JAA3_9HYME</name>
<dbReference type="GO" id="GO:0071949">
    <property type="term" value="F:FAD binding"/>
    <property type="evidence" value="ECO:0007669"/>
    <property type="project" value="InterPro"/>
</dbReference>
<accession>A0A151JAA3</accession>
<dbReference type="InterPro" id="IPR012675">
    <property type="entry name" value="Beta-grasp_dom_sf"/>
</dbReference>
<dbReference type="FunFam" id="3.30.365.10:FF:000001">
    <property type="entry name" value="Xanthine dehydrogenase oxidase"/>
    <property type="match status" value="1"/>
</dbReference>
<sequence>TIFIVRSCYLTDSWKFNGFDVRTDLPSNTFCRASGSTEAVAIMENIMEHIAKVTNKDPIKVRLANMNDTDKSVLEPMINDLSNLTNYNLNKESIDDFNIHNRWKKKGIAMVPMKYLIMFKGQFEATVSVCARDGSVCVTHSGIEIDQGINTKIVQITARTLDIDIKLISVKQSNNLATPNVSTTGHSITTESCEYATIQACEQILQRLEPIRKKMKNPTWMDLIFKAYEEGVDLYTRYVLMTEPTQGSMKPYAVYGVTSAEVEIDLLTGQHIIRRVDLMIDAGLSVNPAIDIGQVEGAFVMGVGYWTSEDLVYTPDTGKLITDRTWNYKPPGAKDIPEDFRVYLCKNSYNKVVTYGSKAIDEAPLCMSYVIPIAFRYALNSARAEAGMEEEWYRLVSDDSIPADTTLLVFIREYAKFRGTKAMCHAGDCGACVVSVTFKDKTIAVNSCLVLVLTCDRWNIVTTEGIGNKRDGYHAIQATLAKKNGSQCGYCSPGMVMNMYSLGKGLSMRQIESSFGGNICRCTGYRAILDAFKGLATDAHPSTVKDTQDIEELYKIKPCQKNKMPCVRSYYDKQPSDEKKMLIIKLKDAHFYKVTTIKDVFTIFDNNPNATYILNGGNTAHGVYLSSKKDIYIDINDIPDLHKILKSDIDLVLGGSLTLTTALETFQKYSNDTGFKYLRQLAQHVELIANGPVRNIGTIAGNLMMKHQHNEFSSDLFLMLESVGAQVVVQESPSESQIFFLFEFLNIRMDHKIINRITLYPLRDNSYQCRFYKIMPRAQNAHGHVGAGFLFPIDENGKVLKLPNIIFNGINMHFLHAKQTEELVVGKSIFDKKIQKLIMEMLHVELQPDHVLPDYSPEFRRTLAEALLYKFFLSLQPEKVDPFYRSGGTLLERNVSSGKQEYNTHKELWPVSKPMPKLEAFEQTSGEVRYCNDMGPYLREVFCAFVVTEICNGEIESIDTRNALKMKGVEAFFSVVDIPGKNLCISAVSKLTSLPEDELLFAEKDVLYAGQPVGVIVAETHSLANEAAKLVQIIYKEPLKTKPVISIEDALNSQDNTRIRESANIPAKRKGTDIKHVINGVFQCGGQYHHTLETQSCVCVPVDDDIDVYPSSQWMDLIQVSIANCLNVQNNSINVHVNRLGGSYGSKISRNAQISCACALVCHILRRPARFIMTTDSNMQSIGKRCSTRQEYKIGVNNDGVVQYLNSKHWSNCGSSFNEPQAAMIASYMQRSCYLTDTWTFNGFDVRTDLPSNTFCQASGSAEGVAMIENLMEHIAKVTNKDPIEVRLANMNDIDKSVLKPMIEDLLKKANYDNSKSSAVWFNSENRWKKQEVALVPMKYLITFEGQFHAMVSICARDGSVCVTHSGIEIDQGINTKIAQIAANVLQVDIDTVSVKGSNNLASPNKSTTGHSVTVEYCGNATLHACLQIMIRLEPIRNKMKNPTWKELIFKAYELGIDLCASYTIVNEPTEDIYGVATAVVEIDVLTGQHVIRRVDLMIKNGVSLNPEIDIGQVEGAFVMGIGYWTSEDLIYSPDTGVLTNNRLWNYKSPGAKDIPEDFRVYLLTIEESSLCMSYVIPIAFRYALNSARADAGNTKWYQLDGPCTTERILLTSLTNKDMMVYEKETNIGIVLKETGV</sequence>
<evidence type="ECO:0000256" key="7">
    <source>
        <dbReference type="ARBA" id="ARBA00022630"/>
    </source>
</evidence>
<dbReference type="SUPFAM" id="SSF56003">
    <property type="entry name" value="Molybdenum cofactor-binding domain"/>
    <property type="match status" value="2"/>
</dbReference>
<comment type="cofactor">
    <cofactor evidence="2">
        <name>FAD</name>
        <dbReference type="ChEBI" id="CHEBI:57692"/>
    </cofactor>
</comment>
<dbReference type="EMBL" id="KQ979308">
    <property type="protein sequence ID" value="KYN21964.1"/>
    <property type="molecule type" value="Genomic_DNA"/>
</dbReference>
<dbReference type="Gene3D" id="3.30.465.10">
    <property type="match status" value="1"/>
</dbReference>
<dbReference type="InterPro" id="IPR036683">
    <property type="entry name" value="CO_DH_flav_C_dom_sf"/>
</dbReference>
<gene>
    <name evidence="17" type="ORF">ALC57_05640</name>
</gene>
<dbReference type="Gene3D" id="3.90.1170.50">
    <property type="entry name" value="Aldehyde oxidase/xanthine dehydrogenase, a/b hammerhead"/>
    <property type="match status" value="1"/>
</dbReference>
<dbReference type="Pfam" id="PF20256">
    <property type="entry name" value="MoCoBD_2"/>
    <property type="match status" value="2"/>
</dbReference>
<evidence type="ECO:0000313" key="18">
    <source>
        <dbReference type="Proteomes" id="UP000078492"/>
    </source>
</evidence>
<dbReference type="InterPro" id="IPR036884">
    <property type="entry name" value="2Fe-2S-bd_dom_sf"/>
</dbReference>
<comment type="cofactor">
    <cofactor evidence="1">
        <name>Mo-molybdopterin</name>
        <dbReference type="ChEBI" id="CHEBI:71302"/>
    </cofactor>
</comment>
<organism evidence="17 18">
    <name type="scientific">Trachymyrmex cornetzi</name>
    <dbReference type="NCBI Taxonomy" id="471704"/>
    <lineage>
        <taxon>Eukaryota</taxon>
        <taxon>Metazoa</taxon>
        <taxon>Ecdysozoa</taxon>
        <taxon>Arthropoda</taxon>
        <taxon>Hexapoda</taxon>
        <taxon>Insecta</taxon>
        <taxon>Pterygota</taxon>
        <taxon>Neoptera</taxon>
        <taxon>Endopterygota</taxon>
        <taxon>Hymenoptera</taxon>
        <taxon>Apocrita</taxon>
        <taxon>Aculeata</taxon>
        <taxon>Formicoidea</taxon>
        <taxon>Formicidae</taxon>
        <taxon>Myrmicinae</taxon>
        <taxon>Trachymyrmex</taxon>
    </lineage>
</organism>
<dbReference type="InterPro" id="IPR002346">
    <property type="entry name" value="Mopterin_DH_FAD-bd"/>
</dbReference>
<dbReference type="SUPFAM" id="SSF54292">
    <property type="entry name" value="2Fe-2S ferredoxin-like"/>
    <property type="match status" value="1"/>
</dbReference>
<dbReference type="SUPFAM" id="SSF47741">
    <property type="entry name" value="CO dehydrogenase ISP C-domain like"/>
    <property type="match status" value="1"/>
</dbReference>
<dbReference type="Gene3D" id="1.10.150.120">
    <property type="entry name" value="[2Fe-2S]-binding domain"/>
    <property type="match status" value="1"/>
</dbReference>
<evidence type="ECO:0000256" key="3">
    <source>
        <dbReference type="ARBA" id="ARBA00004275"/>
    </source>
</evidence>
<feature type="non-terminal residue" evidence="17">
    <location>
        <position position="1"/>
    </location>
</feature>
<evidence type="ECO:0000259" key="16">
    <source>
        <dbReference type="PROSITE" id="PS51387"/>
    </source>
</evidence>
<dbReference type="GO" id="GO:0005506">
    <property type="term" value="F:iron ion binding"/>
    <property type="evidence" value="ECO:0007669"/>
    <property type="project" value="InterPro"/>
</dbReference>
<dbReference type="InterPro" id="IPR000674">
    <property type="entry name" value="Ald_Oxase/Xan_DH_a/b"/>
</dbReference>
<evidence type="ECO:0000256" key="9">
    <source>
        <dbReference type="ARBA" id="ARBA00022723"/>
    </source>
</evidence>
<keyword evidence="10" id="KW-0274">FAD</keyword>
<comment type="similarity">
    <text evidence="4">Belongs to the xanthine dehydrogenase family.</text>
</comment>
<dbReference type="SMART" id="SM01008">
    <property type="entry name" value="Ald_Xan_dh_C"/>
    <property type="match status" value="1"/>
</dbReference>
<dbReference type="Proteomes" id="UP000078492">
    <property type="component" value="Unassembled WGS sequence"/>
</dbReference>
<dbReference type="Pfam" id="PF01799">
    <property type="entry name" value="Fer2_2"/>
    <property type="match status" value="1"/>
</dbReference>
<dbReference type="PROSITE" id="PS51387">
    <property type="entry name" value="FAD_PCMH"/>
    <property type="match status" value="1"/>
</dbReference>
<evidence type="ECO:0000256" key="10">
    <source>
        <dbReference type="ARBA" id="ARBA00022827"/>
    </source>
</evidence>
<evidence type="ECO:0000256" key="5">
    <source>
        <dbReference type="ARBA" id="ARBA00011738"/>
    </source>
</evidence>
<dbReference type="Pfam" id="PF03450">
    <property type="entry name" value="CO_deh_flav_C"/>
    <property type="match status" value="1"/>
</dbReference>
<dbReference type="InterPro" id="IPR005107">
    <property type="entry name" value="CO_DH_flav_C"/>
</dbReference>
<keyword evidence="9" id="KW-0479">Metal-binding</keyword>
<comment type="cofactor">
    <cofactor evidence="15">
        <name>[2Fe-2S] cluster</name>
        <dbReference type="ChEBI" id="CHEBI:190135"/>
    </cofactor>
</comment>
<dbReference type="Pfam" id="PF02738">
    <property type="entry name" value="MoCoBD_1"/>
    <property type="match status" value="2"/>
</dbReference>
<dbReference type="InterPro" id="IPR016166">
    <property type="entry name" value="FAD-bd_PCMH"/>
</dbReference>
<keyword evidence="12" id="KW-0408">Iron</keyword>
<reference evidence="17 18" key="1">
    <citation type="submission" date="2015-09" db="EMBL/GenBank/DDBJ databases">
        <title>Trachymyrmex cornetzi WGS genome.</title>
        <authorList>
            <person name="Nygaard S."/>
            <person name="Hu H."/>
            <person name="Boomsma J."/>
            <person name="Zhang G."/>
        </authorList>
    </citation>
    <scope>NUCLEOTIDE SEQUENCE [LARGE SCALE GENOMIC DNA]</scope>
    <source>
        <strain evidence="17">Tcor2-1</strain>
        <tissue evidence="17">Whole body</tissue>
    </source>
</reference>
<dbReference type="SUPFAM" id="SSF56176">
    <property type="entry name" value="FAD-binding/transporter-associated domain-like"/>
    <property type="match status" value="1"/>
</dbReference>
<keyword evidence="6" id="KW-0500">Molybdenum</keyword>
<dbReference type="FunFam" id="3.30.465.10:FF:000013">
    <property type="entry name" value="Aldehyde oxidase"/>
    <property type="match status" value="1"/>
</dbReference>
<dbReference type="InterPro" id="IPR036318">
    <property type="entry name" value="FAD-bd_PCMH-like_sf"/>
</dbReference>
<evidence type="ECO:0000256" key="4">
    <source>
        <dbReference type="ARBA" id="ARBA00006849"/>
    </source>
</evidence>
<comment type="subunit">
    <text evidence="5">Homodimer.</text>
</comment>
<dbReference type="GO" id="GO:0051537">
    <property type="term" value="F:2 iron, 2 sulfur cluster binding"/>
    <property type="evidence" value="ECO:0007669"/>
    <property type="project" value="UniProtKB-KW"/>
</dbReference>
<evidence type="ECO:0000256" key="2">
    <source>
        <dbReference type="ARBA" id="ARBA00001974"/>
    </source>
</evidence>
<dbReference type="InterPro" id="IPR016169">
    <property type="entry name" value="FAD-bd_PCMH_sub2"/>
</dbReference>
<dbReference type="InterPro" id="IPR036856">
    <property type="entry name" value="Ald_Oxase/Xan_DH_a/b_sf"/>
</dbReference>
<dbReference type="Gene3D" id="3.30.365.10">
    <property type="entry name" value="Aldehyde oxidase/xanthine dehydrogenase, molybdopterin binding domain"/>
    <property type="match status" value="7"/>
</dbReference>
<dbReference type="GO" id="GO:0016491">
    <property type="term" value="F:oxidoreductase activity"/>
    <property type="evidence" value="ECO:0007669"/>
    <property type="project" value="UniProtKB-KW"/>
</dbReference>
<evidence type="ECO:0000313" key="17">
    <source>
        <dbReference type="EMBL" id="KYN21964.1"/>
    </source>
</evidence>
<keyword evidence="11" id="KW-0560">Oxidoreductase</keyword>
<dbReference type="InterPro" id="IPR002888">
    <property type="entry name" value="2Fe-2S-bd"/>
</dbReference>
<dbReference type="Pfam" id="PF00941">
    <property type="entry name" value="FAD_binding_5"/>
    <property type="match status" value="1"/>
</dbReference>
<dbReference type="FunFam" id="3.30.365.10:FF:000002">
    <property type="entry name" value="Xanthine dehydrogenase oxidase"/>
    <property type="match status" value="2"/>
</dbReference>
<dbReference type="Gene3D" id="3.10.20.30">
    <property type="match status" value="1"/>
</dbReference>
<evidence type="ECO:0000256" key="11">
    <source>
        <dbReference type="ARBA" id="ARBA00023002"/>
    </source>
</evidence>
<dbReference type="Gene3D" id="3.30.390.50">
    <property type="entry name" value="CO dehydrogenase flavoprotein, C-terminal domain"/>
    <property type="match status" value="1"/>
</dbReference>
<evidence type="ECO:0000256" key="8">
    <source>
        <dbReference type="ARBA" id="ARBA00022714"/>
    </source>
</evidence>
<dbReference type="SMART" id="SM01092">
    <property type="entry name" value="CO_deh_flav_C"/>
    <property type="match status" value="1"/>
</dbReference>
<dbReference type="Pfam" id="PF01315">
    <property type="entry name" value="Ald_Xan_dh_C"/>
    <property type="match status" value="1"/>
</dbReference>
<evidence type="ECO:0000256" key="14">
    <source>
        <dbReference type="ARBA" id="ARBA00023140"/>
    </source>
</evidence>
<dbReference type="GO" id="GO:0005777">
    <property type="term" value="C:peroxisome"/>
    <property type="evidence" value="ECO:0007669"/>
    <property type="project" value="UniProtKB-SubCell"/>
</dbReference>
<dbReference type="SUPFAM" id="SSF55447">
    <property type="entry name" value="CO dehydrogenase flavoprotein C-terminal domain-like"/>
    <property type="match status" value="1"/>
</dbReference>
<dbReference type="InterPro" id="IPR037165">
    <property type="entry name" value="AldOxase/xan_DH_Mopterin-bd_sf"/>
</dbReference>
<dbReference type="InterPro" id="IPR006058">
    <property type="entry name" value="2Fe2S_fd_BS"/>
</dbReference>
<evidence type="ECO:0000256" key="1">
    <source>
        <dbReference type="ARBA" id="ARBA00001924"/>
    </source>
</evidence>
<dbReference type="InterPro" id="IPR036010">
    <property type="entry name" value="2Fe-2S_ferredoxin-like_sf"/>
</dbReference>
<keyword evidence="18" id="KW-1185">Reference proteome</keyword>
<dbReference type="InterPro" id="IPR008274">
    <property type="entry name" value="AldOxase/xan_DH_MoCoBD1"/>
</dbReference>
<evidence type="ECO:0000256" key="12">
    <source>
        <dbReference type="ARBA" id="ARBA00023004"/>
    </source>
</evidence>
<dbReference type="InterPro" id="IPR016208">
    <property type="entry name" value="Ald_Oxase/xanthine_DH-like"/>
</dbReference>
<protein>
    <submittedName>
        <fullName evidence="17">Xanthine dehydrogenase</fullName>
    </submittedName>
</protein>